<dbReference type="AlphaFoldDB" id="A0A401GDD2"/>
<evidence type="ECO:0000256" key="1">
    <source>
        <dbReference type="SAM" id="MobiDB-lite"/>
    </source>
</evidence>
<organism evidence="2 3">
    <name type="scientific">Sparassis crispa</name>
    <dbReference type="NCBI Taxonomy" id="139825"/>
    <lineage>
        <taxon>Eukaryota</taxon>
        <taxon>Fungi</taxon>
        <taxon>Dikarya</taxon>
        <taxon>Basidiomycota</taxon>
        <taxon>Agaricomycotina</taxon>
        <taxon>Agaricomycetes</taxon>
        <taxon>Polyporales</taxon>
        <taxon>Sparassidaceae</taxon>
        <taxon>Sparassis</taxon>
    </lineage>
</organism>
<dbReference type="GeneID" id="38777106"/>
<feature type="region of interest" description="Disordered" evidence="1">
    <location>
        <begin position="1"/>
        <end position="23"/>
    </location>
</feature>
<proteinExistence type="predicted"/>
<reference evidence="2 3" key="1">
    <citation type="journal article" date="2018" name="Sci. Rep.">
        <title>Genome sequence of the cauliflower mushroom Sparassis crispa (Hanabiratake) and its association with beneficial usage.</title>
        <authorList>
            <person name="Kiyama R."/>
            <person name="Furutani Y."/>
            <person name="Kawaguchi K."/>
            <person name="Nakanishi T."/>
        </authorList>
    </citation>
    <scope>NUCLEOTIDE SEQUENCE [LARGE SCALE GENOMIC DNA]</scope>
</reference>
<gene>
    <name evidence="2" type="ORF">SCP_0213990</name>
</gene>
<dbReference type="RefSeq" id="XP_027611102.1">
    <property type="nucleotide sequence ID" value="XM_027755301.1"/>
</dbReference>
<comment type="caution">
    <text evidence="2">The sequence shown here is derived from an EMBL/GenBank/DDBJ whole genome shotgun (WGS) entry which is preliminary data.</text>
</comment>
<protein>
    <submittedName>
        <fullName evidence="2">Uncharacterized protein</fullName>
    </submittedName>
</protein>
<dbReference type="EMBL" id="BFAD01000002">
    <property type="protein sequence ID" value="GBE80189.1"/>
    <property type="molecule type" value="Genomic_DNA"/>
</dbReference>
<keyword evidence="3" id="KW-1185">Reference proteome</keyword>
<dbReference type="Proteomes" id="UP000287166">
    <property type="component" value="Unassembled WGS sequence"/>
</dbReference>
<dbReference type="InParanoid" id="A0A401GDD2"/>
<evidence type="ECO:0000313" key="2">
    <source>
        <dbReference type="EMBL" id="GBE80189.1"/>
    </source>
</evidence>
<evidence type="ECO:0000313" key="3">
    <source>
        <dbReference type="Proteomes" id="UP000287166"/>
    </source>
</evidence>
<accession>A0A401GDD2</accession>
<name>A0A401GDD2_9APHY</name>
<sequence length="126" mass="14486">MLPAADTTEEAQDIEPAVDSIPKSQATPFPLPCALISISPECSEQQRSDAIYRNIRLLERALEEQKIRIATSQTRCFYLQCKLRVLQRKLDAQSLKHKEKVCRSELCFMVRRARKAGGKRRRRDPS</sequence>